<evidence type="ECO:0000313" key="3">
    <source>
        <dbReference type="EnsemblPlants" id="EMT05110"/>
    </source>
</evidence>
<dbReference type="PANTHER" id="PTHR31009">
    <property type="entry name" value="S-ADENOSYL-L-METHIONINE:CARBOXYL METHYLTRANSFERASE FAMILY PROTEIN"/>
    <property type="match status" value="1"/>
</dbReference>
<dbReference type="Pfam" id="PF03492">
    <property type="entry name" value="Methyltransf_7"/>
    <property type="match status" value="1"/>
</dbReference>
<dbReference type="Gene3D" id="1.10.1200.270">
    <property type="entry name" value="Methyltransferase, alpha-helical capping domain"/>
    <property type="match status" value="1"/>
</dbReference>
<proteinExistence type="predicted"/>
<accession>M8ATU1</accession>
<name>M8ATU1_AEGTA</name>
<keyword evidence="1" id="KW-0479">Metal-binding</keyword>
<dbReference type="AlphaFoldDB" id="M8ATU1"/>
<sequence>MEEKTYIGRPIYIHSAVVGCASEPGLCLELSQHILFQDEGLVEKEKLITFNHPFYASSMDQVKALAEESGLFHNEHMGVFESSWDPLGDNADSEIVFDCIGSGANVTKFIRAVMDSLMKEHFGEAIIDNLFLVYTTMVARHLQKVKAKYPIIVVFLKTNHYRNNS</sequence>
<dbReference type="PROSITE" id="PS51257">
    <property type="entry name" value="PROKAR_LIPOPROTEIN"/>
    <property type="match status" value="1"/>
</dbReference>
<dbReference type="InterPro" id="IPR005299">
    <property type="entry name" value="MeTrfase_7"/>
</dbReference>
<dbReference type="Gene3D" id="3.40.50.150">
    <property type="entry name" value="Vaccinia Virus protein VP39"/>
    <property type="match status" value="1"/>
</dbReference>
<reference evidence="3" key="1">
    <citation type="submission" date="2015-06" db="UniProtKB">
        <authorList>
            <consortium name="EnsemblPlants"/>
        </authorList>
    </citation>
    <scope>IDENTIFICATION</scope>
</reference>
<dbReference type="InterPro" id="IPR042086">
    <property type="entry name" value="MeTrfase_capping"/>
</dbReference>
<dbReference type="GO" id="GO:0008168">
    <property type="term" value="F:methyltransferase activity"/>
    <property type="evidence" value="ECO:0007669"/>
    <property type="project" value="InterPro"/>
</dbReference>
<keyword evidence="2" id="KW-0460">Magnesium</keyword>
<dbReference type="InterPro" id="IPR029063">
    <property type="entry name" value="SAM-dependent_MTases_sf"/>
</dbReference>
<organism evidence="3">
    <name type="scientific">Aegilops tauschii</name>
    <name type="common">Tausch's goatgrass</name>
    <name type="synonym">Aegilops squarrosa</name>
    <dbReference type="NCBI Taxonomy" id="37682"/>
    <lineage>
        <taxon>Eukaryota</taxon>
        <taxon>Viridiplantae</taxon>
        <taxon>Streptophyta</taxon>
        <taxon>Embryophyta</taxon>
        <taxon>Tracheophyta</taxon>
        <taxon>Spermatophyta</taxon>
        <taxon>Magnoliopsida</taxon>
        <taxon>Liliopsida</taxon>
        <taxon>Poales</taxon>
        <taxon>Poaceae</taxon>
        <taxon>BOP clade</taxon>
        <taxon>Pooideae</taxon>
        <taxon>Triticodae</taxon>
        <taxon>Triticeae</taxon>
        <taxon>Triticinae</taxon>
        <taxon>Aegilops</taxon>
    </lineage>
</organism>
<protein>
    <submittedName>
        <fullName evidence="3">Jasmonate O-methyltransferase</fullName>
    </submittedName>
</protein>
<dbReference type="EnsemblPlants" id="EMT05110">
    <property type="protein sequence ID" value="EMT05110"/>
    <property type="gene ID" value="F775_23110"/>
</dbReference>
<evidence type="ECO:0000256" key="2">
    <source>
        <dbReference type="ARBA" id="ARBA00022842"/>
    </source>
</evidence>
<dbReference type="SUPFAM" id="SSF53335">
    <property type="entry name" value="S-adenosyl-L-methionine-dependent methyltransferases"/>
    <property type="match status" value="1"/>
</dbReference>
<dbReference type="GO" id="GO:0046872">
    <property type="term" value="F:metal ion binding"/>
    <property type="evidence" value="ECO:0007669"/>
    <property type="project" value="UniProtKB-KW"/>
</dbReference>
<evidence type="ECO:0000256" key="1">
    <source>
        <dbReference type="ARBA" id="ARBA00022723"/>
    </source>
</evidence>
<dbReference type="ExpressionAtlas" id="M8ATU1">
    <property type="expression patterns" value="baseline"/>
</dbReference>